<dbReference type="Proteomes" id="UP000299102">
    <property type="component" value="Unassembled WGS sequence"/>
</dbReference>
<dbReference type="EMBL" id="BGZK01002083">
    <property type="protein sequence ID" value="GBP90422.1"/>
    <property type="molecule type" value="Genomic_DNA"/>
</dbReference>
<protein>
    <recommendedName>
        <fullName evidence="1">DUF5641 domain-containing protein</fullName>
    </recommendedName>
</protein>
<dbReference type="AlphaFoldDB" id="A0A4C1ZSL8"/>
<dbReference type="STRING" id="151549.A0A4C1ZSL8"/>
<accession>A0A4C1ZSL8</accession>
<dbReference type="OrthoDB" id="8194935at2759"/>
<comment type="caution">
    <text evidence="2">The sequence shown here is derived from an EMBL/GenBank/DDBJ whole genome shotgun (WGS) entry which is preliminary data.</text>
</comment>
<name>A0A4C1ZSL8_EUMVA</name>
<reference evidence="2 3" key="1">
    <citation type="journal article" date="2019" name="Commun. Biol.">
        <title>The bagworm genome reveals a unique fibroin gene that provides high tensile strength.</title>
        <authorList>
            <person name="Kono N."/>
            <person name="Nakamura H."/>
            <person name="Ohtoshi R."/>
            <person name="Tomita M."/>
            <person name="Numata K."/>
            <person name="Arakawa K."/>
        </authorList>
    </citation>
    <scope>NUCLEOTIDE SEQUENCE [LARGE SCALE GENOMIC DNA]</scope>
</reference>
<sequence length="188" mass="22222">MCDNKNWMYLPSSWNPAYPDEVQSLCLWWEGPSYLKDTRDKWPKQHIDTQTDLPELRVFTDLQDANPSRLHRYARIEQARQRFWTTWSWEYVCVLQQRTKFQQKQPDIKPDQMVLIRDESTPPMKWLLGRVTVVCPGSDGASRVTLEDVHTIIRRGIPDTSHPTADDDSFDRRSDYKADIIHARETNS</sequence>
<evidence type="ECO:0000259" key="1">
    <source>
        <dbReference type="Pfam" id="PF18701"/>
    </source>
</evidence>
<evidence type="ECO:0000313" key="2">
    <source>
        <dbReference type="EMBL" id="GBP90422.1"/>
    </source>
</evidence>
<organism evidence="2 3">
    <name type="scientific">Eumeta variegata</name>
    <name type="common">Bagworm moth</name>
    <name type="synonym">Eumeta japonica</name>
    <dbReference type="NCBI Taxonomy" id="151549"/>
    <lineage>
        <taxon>Eukaryota</taxon>
        <taxon>Metazoa</taxon>
        <taxon>Ecdysozoa</taxon>
        <taxon>Arthropoda</taxon>
        <taxon>Hexapoda</taxon>
        <taxon>Insecta</taxon>
        <taxon>Pterygota</taxon>
        <taxon>Neoptera</taxon>
        <taxon>Endopterygota</taxon>
        <taxon>Lepidoptera</taxon>
        <taxon>Glossata</taxon>
        <taxon>Ditrysia</taxon>
        <taxon>Tineoidea</taxon>
        <taxon>Psychidae</taxon>
        <taxon>Oiketicinae</taxon>
        <taxon>Eumeta</taxon>
    </lineage>
</organism>
<dbReference type="PANTHER" id="PTHR47331:SF5">
    <property type="entry name" value="RIBONUCLEASE H"/>
    <property type="match status" value="1"/>
</dbReference>
<feature type="domain" description="DUF5641" evidence="1">
    <location>
        <begin position="72"/>
        <end position="155"/>
    </location>
</feature>
<proteinExistence type="predicted"/>
<dbReference type="PANTHER" id="PTHR47331">
    <property type="entry name" value="PHD-TYPE DOMAIN-CONTAINING PROTEIN"/>
    <property type="match status" value="1"/>
</dbReference>
<dbReference type="Pfam" id="PF18701">
    <property type="entry name" value="DUF5641"/>
    <property type="match status" value="1"/>
</dbReference>
<gene>
    <name evidence="2" type="ORF">EVAR_42973_1</name>
</gene>
<dbReference type="InterPro" id="IPR040676">
    <property type="entry name" value="DUF5641"/>
</dbReference>
<evidence type="ECO:0000313" key="3">
    <source>
        <dbReference type="Proteomes" id="UP000299102"/>
    </source>
</evidence>
<keyword evidence="3" id="KW-1185">Reference proteome</keyword>